<dbReference type="Pfam" id="PF00535">
    <property type="entry name" value="Glycos_transf_2"/>
    <property type="match status" value="1"/>
</dbReference>
<feature type="domain" description="Glycosyltransferase 2-like" evidence="1">
    <location>
        <begin position="13"/>
        <end position="142"/>
    </location>
</feature>
<dbReference type="AlphaFoldDB" id="A0A2M8EY32"/>
<comment type="caution">
    <text evidence="2">The sequence shown here is derived from an EMBL/GenBank/DDBJ whole genome shotgun (WGS) entry which is preliminary data.</text>
</comment>
<dbReference type="Gene3D" id="3.90.550.10">
    <property type="entry name" value="Spore Coat Polysaccharide Biosynthesis Protein SpsA, Chain A"/>
    <property type="match status" value="1"/>
</dbReference>
<gene>
    <name evidence="2" type="ORF">CO051_04315</name>
</gene>
<name>A0A2M8EY32_9BACT</name>
<dbReference type="InterPro" id="IPR001173">
    <property type="entry name" value="Glyco_trans_2-like"/>
</dbReference>
<organism evidence="2 3">
    <name type="scientific">Candidatus Roizmanbacteria bacterium CG_4_9_14_0_2_um_filter_39_13</name>
    <dbReference type="NCBI Taxonomy" id="1974839"/>
    <lineage>
        <taxon>Bacteria</taxon>
        <taxon>Candidatus Roizmaniibacteriota</taxon>
    </lineage>
</organism>
<reference evidence="3" key="1">
    <citation type="submission" date="2017-09" db="EMBL/GenBank/DDBJ databases">
        <title>Depth-based differentiation of microbial function through sediment-hosted aquifers and enrichment of novel symbionts in the deep terrestrial subsurface.</title>
        <authorList>
            <person name="Probst A.J."/>
            <person name="Ladd B."/>
            <person name="Jarett J.K."/>
            <person name="Geller-Mcgrath D.E."/>
            <person name="Sieber C.M.K."/>
            <person name="Emerson J.B."/>
            <person name="Anantharaman K."/>
            <person name="Thomas B.C."/>
            <person name="Malmstrom R."/>
            <person name="Stieglmeier M."/>
            <person name="Klingl A."/>
            <person name="Woyke T."/>
            <person name="Ryan C.M."/>
            <person name="Banfield J.F."/>
        </authorList>
    </citation>
    <scope>NUCLEOTIDE SEQUENCE [LARGE SCALE GENOMIC DNA]</scope>
</reference>
<accession>A0A2M8EY32</accession>
<sequence length="308" mass="36129">MKLLLFSNMTNISVLIVANGNPPHLLQSIASVQSLASEIIIIDIGLTKDAQNNILSLNLVTIIQEKPVEYVELLREKSKQYAKNDYILMLDPDELVPPELATQILENYQKYDFISIPRKNIIFGKWIQHSRWWPDYQIRLFKKDRVSWPKNLHAQPKTTGNGWTVPPDENQALEHYNYESLDEYMAKMMRYAKADASTHLSSEETFTLPQALTQGSSEFISRFFAADGYKDGMHGFTLSFMQLMYYPLVYFYYWEERKYEDKHSQNDLINISNHFFISTLFEALHWSKIRNTLNTKKRLILQLLKIIQ</sequence>
<evidence type="ECO:0000313" key="2">
    <source>
        <dbReference type="EMBL" id="PJC31251.1"/>
    </source>
</evidence>
<evidence type="ECO:0000259" key="1">
    <source>
        <dbReference type="Pfam" id="PF00535"/>
    </source>
</evidence>
<dbReference type="PANTHER" id="PTHR43630:SF2">
    <property type="entry name" value="GLYCOSYLTRANSFERASE"/>
    <property type="match status" value="1"/>
</dbReference>
<dbReference type="SUPFAM" id="SSF53448">
    <property type="entry name" value="Nucleotide-diphospho-sugar transferases"/>
    <property type="match status" value="1"/>
</dbReference>
<dbReference type="EMBL" id="PFSC01000118">
    <property type="protein sequence ID" value="PJC31251.1"/>
    <property type="molecule type" value="Genomic_DNA"/>
</dbReference>
<dbReference type="CDD" id="cd02511">
    <property type="entry name" value="Beta4Glucosyltransferase"/>
    <property type="match status" value="1"/>
</dbReference>
<dbReference type="InterPro" id="IPR029044">
    <property type="entry name" value="Nucleotide-diphossugar_trans"/>
</dbReference>
<proteinExistence type="predicted"/>
<evidence type="ECO:0000313" key="3">
    <source>
        <dbReference type="Proteomes" id="UP000231383"/>
    </source>
</evidence>
<dbReference type="PANTHER" id="PTHR43630">
    <property type="entry name" value="POLY-BETA-1,6-N-ACETYL-D-GLUCOSAMINE SYNTHASE"/>
    <property type="match status" value="1"/>
</dbReference>
<protein>
    <recommendedName>
        <fullName evidence="1">Glycosyltransferase 2-like domain-containing protein</fullName>
    </recommendedName>
</protein>
<dbReference type="Proteomes" id="UP000231383">
    <property type="component" value="Unassembled WGS sequence"/>
</dbReference>